<dbReference type="Pfam" id="PF00685">
    <property type="entry name" value="Sulfotransfer_1"/>
    <property type="match status" value="1"/>
</dbReference>
<dbReference type="InParanoid" id="C8XKL4"/>
<dbReference type="PANTHER" id="PTHR10605">
    <property type="entry name" value="HEPARAN SULFATE SULFOTRANSFERASE"/>
    <property type="match status" value="1"/>
</dbReference>
<dbReference type="InterPro" id="IPR000863">
    <property type="entry name" value="Sulfotransferase_dom"/>
</dbReference>
<dbReference type="OrthoDB" id="4508169at2"/>
<evidence type="ECO:0000256" key="1">
    <source>
        <dbReference type="ARBA" id="ARBA00022679"/>
    </source>
</evidence>
<keyword evidence="5" id="KW-1185">Reference proteome</keyword>
<evidence type="ECO:0000313" key="5">
    <source>
        <dbReference type="Proteomes" id="UP000002218"/>
    </source>
</evidence>
<dbReference type="AlphaFoldDB" id="C8XKL4"/>
<evidence type="ECO:0000259" key="3">
    <source>
        <dbReference type="Pfam" id="PF00685"/>
    </source>
</evidence>
<dbReference type="eggNOG" id="COG4424">
    <property type="taxonomic scope" value="Bacteria"/>
</dbReference>
<dbReference type="PANTHER" id="PTHR10605:SF56">
    <property type="entry name" value="BIFUNCTIONAL HEPARAN SULFATE N-DEACETYLASE_N-SULFOTRANSFERASE"/>
    <property type="match status" value="1"/>
</dbReference>
<keyword evidence="2" id="KW-0325">Glycoprotein</keyword>
<name>C8XKL4_NAKMY</name>
<dbReference type="SUPFAM" id="SSF52540">
    <property type="entry name" value="P-loop containing nucleoside triphosphate hydrolases"/>
    <property type="match status" value="1"/>
</dbReference>
<reference evidence="4 5" key="2">
    <citation type="journal article" date="2010" name="Stand. Genomic Sci.">
        <title>Complete genome sequence of Nakamurella multipartita type strain (Y-104).</title>
        <authorList>
            <person name="Tice H."/>
            <person name="Mayilraj S."/>
            <person name="Sims D."/>
            <person name="Lapidus A."/>
            <person name="Nolan M."/>
            <person name="Lucas S."/>
            <person name="Glavina Del Rio T."/>
            <person name="Copeland A."/>
            <person name="Cheng J.F."/>
            <person name="Meincke L."/>
            <person name="Bruce D."/>
            <person name="Goodwin L."/>
            <person name="Pitluck S."/>
            <person name="Ivanova N."/>
            <person name="Mavromatis K."/>
            <person name="Ovchinnikova G."/>
            <person name="Pati A."/>
            <person name="Chen A."/>
            <person name="Palaniappan K."/>
            <person name="Land M."/>
            <person name="Hauser L."/>
            <person name="Chang Y.J."/>
            <person name="Jeffries C.D."/>
            <person name="Detter J.C."/>
            <person name="Brettin T."/>
            <person name="Rohde M."/>
            <person name="Goker M."/>
            <person name="Bristow J."/>
            <person name="Eisen J.A."/>
            <person name="Markowitz V."/>
            <person name="Hugenholtz P."/>
            <person name="Kyrpides N.C."/>
            <person name="Klenk H.P."/>
            <person name="Chen F."/>
        </authorList>
    </citation>
    <scope>NUCLEOTIDE SEQUENCE [LARGE SCALE GENOMIC DNA]</scope>
    <source>
        <strain evidence="5">ATCC 700099 / DSM 44233 / CIP 104796 / JCM 9543 / NBRC 105858 / Y-104</strain>
    </source>
</reference>
<dbReference type="InterPro" id="IPR037359">
    <property type="entry name" value="NST/OST"/>
</dbReference>
<proteinExistence type="predicted"/>
<organism evidence="4 5">
    <name type="scientific">Nakamurella multipartita (strain ATCC 700099 / DSM 44233 / CIP 104796 / JCM 9543 / NBRC 105858 / Y-104)</name>
    <name type="common">Microsphaera multipartita</name>
    <dbReference type="NCBI Taxonomy" id="479431"/>
    <lineage>
        <taxon>Bacteria</taxon>
        <taxon>Bacillati</taxon>
        <taxon>Actinomycetota</taxon>
        <taxon>Actinomycetes</taxon>
        <taxon>Nakamurellales</taxon>
        <taxon>Nakamurellaceae</taxon>
        <taxon>Nakamurella</taxon>
    </lineage>
</organism>
<evidence type="ECO:0000256" key="2">
    <source>
        <dbReference type="ARBA" id="ARBA00023180"/>
    </source>
</evidence>
<keyword evidence="1 4" id="KW-0808">Transferase</keyword>
<dbReference type="Gene3D" id="3.40.50.300">
    <property type="entry name" value="P-loop containing nucleotide triphosphate hydrolases"/>
    <property type="match status" value="1"/>
</dbReference>
<reference evidence="5" key="1">
    <citation type="submission" date="2009-09" db="EMBL/GenBank/DDBJ databases">
        <title>The complete genome of Nakamurella multipartita DSM 44233.</title>
        <authorList>
            <consortium name="US DOE Joint Genome Institute (JGI-PGF)"/>
            <person name="Lucas S."/>
            <person name="Copeland A."/>
            <person name="Lapidus A."/>
            <person name="Glavina del Rio T."/>
            <person name="Dalin E."/>
            <person name="Tice H."/>
            <person name="Bruce D."/>
            <person name="Goodwin L."/>
            <person name="Pitluck S."/>
            <person name="Kyrpides N."/>
            <person name="Mavromatis K."/>
            <person name="Ivanova N."/>
            <person name="Ovchinnikova G."/>
            <person name="Sims D."/>
            <person name="Meincke L."/>
            <person name="Brettin T."/>
            <person name="Detter J.C."/>
            <person name="Han C."/>
            <person name="Larimer F."/>
            <person name="Land M."/>
            <person name="Hauser L."/>
            <person name="Markowitz V."/>
            <person name="Cheng J.-F."/>
            <person name="Hugenholtz P."/>
            <person name="Woyke T."/>
            <person name="Wu D."/>
            <person name="Klenk H.-P."/>
            <person name="Eisen J.A."/>
        </authorList>
    </citation>
    <scope>NUCLEOTIDE SEQUENCE [LARGE SCALE GENOMIC DNA]</scope>
    <source>
        <strain evidence="5">ATCC 700099 / DSM 44233 / CIP 104796 / JCM 9543 / NBRC 105858 / Y-104</strain>
    </source>
</reference>
<dbReference type="KEGG" id="nml:Namu_4384"/>
<gene>
    <name evidence="4" type="ordered locus">Namu_4384</name>
</gene>
<dbReference type="STRING" id="479431.Namu_4384"/>
<dbReference type="InterPro" id="IPR027417">
    <property type="entry name" value="P-loop_NTPase"/>
</dbReference>
<dbReference type="RefSeq" id="WP_015749495.1">
    <property type="nucleotide sequence ID" value="NC_013235.1"/>
</dbReference>
<protein>
    <submittedName>
        <fullName evidence="4">Sulfotransferase</fullName>
    </submittedName>
</protein>
<sequence>MALPDFLIIGSPKCGSTALHDALVPHPDLFLSTPKEPKFFLCDERPPDPAHQKGPGDAHSAQEWIWDRSAYERLFQAAPAGVLRGESTPFYLWDTAAHRRIHALIPEVKMIAVVRDPIDRAYSNWVHLWCDGLEPEADFLTACQLERSRIEAGYAPFWRYLETGLYGQQLEHLYSVFPREQVFVLRYRQLIDDTAQVLDRICEFLGVRTGVVTTIPGANVKDWVPDTAINRAVQKGFRVGAAAGAHLPPQVWRQVEKPLLAVLQRGHHRRPSLPVEQRRQLLPYFRTDNALLSQLTGVDHSDWLNDKGRGAFTERT</sequence>
<dbReference type="EMBL" id="CP001737">
    <property type="protein sequence ID" value="ACV80671.1"/>
    <property type="molecule type" value="Genomic_DNA"/>
</dbReference>
<dbReference type="HOGENOM" id="CLU_017703_1_0_11"/>
<accession>C8XKL4</accession>
<dbReference type="Proteomes" id="UP000002218">
    <property type="component" value="Chromosome"/>
</dbReference>
<dbReference type="GO" id="GO:0008146">
    <property type="term" value="F:sulfotransferase activity"/>
    <property type="evidence" value="ECO:0007669"/>
    <property type="project" value="InterPro"/>
</dbReference>
<evidence type="ECO:0000313" key="4">
    <source>
        <dbReference type="EMBL" id="ACV80671.1"/>
    </source>
</evidence>
<feature type="domain" description="Sulfotransferase" evidence="3">
    <location>
        <begin position="4"/>
        <end position="208"/>
    </location>
</feature>